<dbReference type="SUPFAM" id="SSF53649">
    <property type="entry name" value="Alkaline phosphatase-like"/>
    <property type="match status" value="1"/>
</dbReference>
<dbReference type="PANTHER" id="PTHR43791:SF3">
    <property type="entry name" value="MAJOR FACILITATOR SUPERFAMILY (MFS) PROFILE DOMAIN-CONTAINING PROTEIN"/>
    <property type="match status" value="1"/>
</dbReference>
<dbReference type="InterPro" id="IPR011701">
    <property type="entry name" value="MFS"/>
</dbReference>
<dbReference type="InterPro" id="IPR005829">
    <property type="entry name" value="Sugar_transporter_CS"/>
</dbReference>
<feature type="transmembrane region" description="Helical" evidence="7">
    <location>
        <begin position="245"/>
        <end position="261"/>
    </location>
</feature>
<feature type="transmembrane region" description="Helical" evidence="7">
    <location>
        <begin position="1338"/>
        <end position="1354"/>
    </location>
</feature>
<evidence type="ECO:0000256" key="4">
    <source>
        <dbReference type="ARBA" id="ARBA00022989"/>
    </source>
</evidence>
<feature type="region of interest" description="Disordered" evidence="6">
    <location>
        <begin position="817"/>
        <end position="845"/>
    </location>
</feature>
<feature type="transmembrane region" description="Helical" evidence="7">
    <location>
        <begin position="40"/>
        <end position="60"/>
    </location>
</feature>
<evidence type="ECO:0000313" key="10">
    <source>
        <dbReference type="Proteomes" id="UP000044602"/>
    </source>
</evidence>
<dbReference type="InterPro" id="IPR020846">
    <property type="entry name" value="MFS_dom"/>
</dbReference>
<dbReference type="Pfam" id="PF00083">
    <property type="entry name" value="Sugar_tr"/>
    <property type="match status" value="1"/>
</dbReference>
<dbReference type="InterPro" id="IPR021833">
    <property type="entry name" value="DUF3425"/>
</dbReference>
<dbReference type="Pfam" id="PF11905">
    <property type="entry name" value="DUF3425"/>
    <property type="match status" value="1"/>
</dbReference>
<feature type="region of interest" description="Disordered" evidence="6">
    <location>
        <begin position="177"/>
        <end position="242"/>
    </location>
</feature>
<evidence type="ECO:0000313" key="9">
    <source>
        <dbReference type="EMBL" id="CRK40737.1"/>
    </source>
</evidence>
<evidence type="ECO:0000256" key="6">
    <source>
        <dbReference type="SAM" id="MobiDB-lite"/>
    </source>
</evidence>
<dbReference type="FunFam" id="1.20.1250.20:FF:000018">
    <property type="entry name" value="MFS transporter permease"/>
    <property type="match status" value="1"/>
</dbReference>
<feature type="transmembrane region" description="Helical" evidence="7">
    <location>
        <begin position="1397"/>
        <end position="1417"/>
    </location>
</feature>
<dbReference type="STRING" id="100787.A0A0G4N2Q2"/>
<dbReference type="SUPFAM" id="SSF103473">
    <property type="entry name" value="MFS general substrate transporter"/>
    <property type="match status" value="2"/>
</dbReference>
<feature type="transmembrane region" description="Helical" evidence="7">
    <location>
        <begin position="1531"/>
        <end position="1552"/>
    </location>
</feature>
<dbReference type="InterPro" id="IPR036259">
    <property type="entry name" value="MFS_trans_sf"/>
</dbReference>
<keyword evidence="2" id="KW-0813">Transport</keyword>
<dbReference type="Pfam" id="PF00884">
    <property type="entry name" value="Sulfatase"/>
    <property type="match status" value="1"/>
</dbReference>
<feature type="transmembrane region" description="Helical" evidence="7">
    <location>
        <begin position="1429"/>
        <end position="1451"/>
    </location>
</feature>
<dbReference type="PANTHER" id="PTHR43791">
    <property type="entry name" value="PERMEASE-RELATED"/>
    <property type="match status" value="1"/>
</dbReference>
<protein>
    <recommendedName>
        <fullName evidence="8">Major facilitator superfamily (MFS) profile domain-containing protein</fullName>
    </recommendedName>
</protein>
<dbReference type="Gene3D" id="3.40.720.10">
    <property type="entry name" value="Alkaline Phosphatase, subunit A"/>
    <property type="match status" value="1"/>
</dbReference>
<evidence type="ECO:0000256" key="3">
    <source>
        <dbReference type="ARBA" id="ARBA00022692"/>
    </source>
</evidence>
<feature type="compositionally biased region" description="Basic and acidic residues" evidence="6">
    <location>
        <begin position="831"/>
        <end position="845"/>
    </location>
</feature>
<feature type="transmembrane region" description="Helical" evidence="7">
    <location>
        <begin position="1887"/>
        <end position="1906"/>
    </location>
</feature>
<feature type="transmembrane region" description="Helical" evidence="7">
    <location>
        <begin position="67"/>
        <end position="94"/>
    </location>
</feature>
<keyword evidence="4 7" id="KW-1133">Transmembrane helix</keyword>
<gene>
    <name evidence="9" type="ORF">BN1708_008321</name>
</gene>
<dbReference type="EMBL" id="CVQH01026527">
    <property type="protein sequence ID" value="CRK40737.1"/>
    <property type="molecule type" value="Genomic_DNA"/>
</dbReference>
<name>A0A0G4N2Q2_VERLO</name>
<accession>A0A0G4N2Q2</accession>
<feature type="compositionally biased region" description="Low complexity" evidence="6">
    <location>
        <begin position="224"/>
        <end position="242"/>
    </location>
</feature>
<dbReference type="InterPro" id="IPR000917">
    <property type="entry name" value="Sulfatase_N"/>
</dbReference>
<evidence type="ECO:0000256" key="5">
    <source>
        <dbReference type="ARBA" id="ARBA00023136"/>
    </source>
</evidence>
<feature type="transmembrane region" description="Helical" evidence="7">
    <location>
        <begin position="1768"/>
        <end position="1787"/>
    </location>
</feature>
<feature type="transmembrane region" description="Helical" evidence="7">
    <location>
        <begin position="1796"/>
        <end position="1813"/>
    </location>
</feature>
<feature type="transmembrane region" description="Helical" evidence="7">
    <location>
        <begin position="117"/>
        <end position="138"/>
    </location>
</feature>
<feature type="transmembrane region" description="Helical" evidence="7">
    <location>
        <begin position="1457"/>
        <end position="1482"/>
    </location>
</feature>
<dbReference type="Proteomes" id="UP000044602">
    <property type="component" value="Unassembled WGS sequence"/>
</dbReference>
<dbReference type="GO" id="GO:0016020">
    <property type="term" value="C:membrane"/>
    <property type="evidence" value="ECO:0007669"/>
    <property type="project" value="UniProtKB-SubCell"/>
</dbReference>
<organism evidence="9 10">
    <name type="scientific">Verticillium longisporum</name>
    <name type="common">Verticillium dahliae var. longisporum</name>
    <dbReference type="NCBI Taxonomy" id="100787"/>
    <lineage>
        <taxon>Eukaryota</taxon>
        <taxon>Fungi</taxon>
        <taxon>Dikarya</taxon>
        <taxon>Ascomycota</taxon>
        <taxon>Pezizomycotina</taxon>
        <taxon>Sordariomycetes</taxon>
        <taxon>Hypocreomycetidae</taxon>
        <taxon>Glomerellales</taxon>
        <taxon>Plectosphaerellaceae</taxon>
        <taxon>Verticillium</taxon>
    </lineage>
</organism>
<evidence type="ECO:0000256" key="7">
    <source>
        <dbReference type="SAM" id="Phobius"/>
    </source>
</evidence>
<keyword evidence="10" id="KW-1185">Reference proteome</keyword>
<feature type="transmembrane region" description="Helical" evidence="7">
    <location>
        <begin position="7"/>
        <end position="28"/>
    </location>
</feature>
<dbReference type="PROSITE" id="PS50850">
    <property type="entry name" value="MFS"/>
    <property type="match status" value="2"/>
</dbReference>
<sequence length="2015" mass="224403">MHLLPVVSLLFAALCTSLFLTKLILLLIHAPTIPVASALFYLPTFFLPDFLVICVARLALRREKGRLSLIACVVGSLLTVVVVGAASSTLGFFYETGSELEWHSAATFAFEKEARDVLLSGLLPVTASALFILSVAWFTHQILYKAVGDFLIEAGYCVVYACKQFLKSRQVHDVEKDAESSRSMLHNGEGEDNNGQQPNAPADIDSDDSDDWGNPPELRETKSSRSSSRSRSPQSQSRPSRVPSWRLKAAALGFLAFAIILRPHKPFDHMSVTLPVAMLDMFSFSGPPRHSCMGAGHHGLNNWPLPELTEKSRWKMPKGNFKGWAPDDPLRITNLNDDILKPLQDSLDKDEVKIKHVVFILMESLRSEVFPIRPNTNFHDMIVEANEEEMRDEIKLRLAQMTPNIAKITGYTADFEGVETPPVSWAGPSQPGYGGINVVGALTSSTMSTKSYSANLCGTWPMAVEKFDEADTDAYQPCLPQILSLFNRDKDGSGKPDPASDFRQQKWRPALFEAMTETFDRQDKFDKKIGFQHIVAEKQLKADTSRYRPLEPLYEKVNYFGFAEPVLVPYLKDYINETAANNERMFMMHFTSSTHHPWVTPKAWNTTDYFDSKGIKHRDLNKFLQTVNYHDAWMGNLMQLFEETGIANETLVVFAGDHGQAFKEDCKRQGTFENGHISNFRIPIVFSHPHLPRIEYEANATSLSILPTILDLLINTGSLNKHDSSIASDLVHDYEGQSLIRPYKTADNGRRAWNFSVVNSGAGMLSITSADTTWRLLLPLVETFEYKMSDLQTDPTEQDVLSAWSLKRLVKLEMAPSPEGNDVAARRAKKRELDRRSQRAARERTRTRIAHLEATVQAMAQQESSGTIASLMDQLVETRRQRDDLSRLVSSIETSVHVYREAERIAAKGFEQPRPSESNTHGEQWPGIDASSLLQTQNLPMEMLSPSAIMDLTPLPSGDIFGLPTADFLDHIPSPEADPLRHGELAELEAPRVPEFVIVPEPDKPCDCTSPGVLPGRSPSSNHSIWRTANEALSSPGLLPVQTLRHEDGLGEDIPVQVILEGWDAVEGARNVPPLWRKLRRTDELQFSSCGKVERLAILLLMHTLLRYQAEPTANQYAKLPPWYLSRPSQSLPHSSAIDFFVWPGVRERFVFSQHLYCSDFFWKVFADNFRLLWPFELRDCYRRNLRTGLYSISPDFSERIRDIQAWAMAPDFFVHFPEITRIFLLQRNRNSTAMAAQQAPDGLRTRQSDEESGNYQVEEKFEGSAHVEDAEKKDIAAVSTHGLSPEEQKKVIRRIDVRLLPILGLMYSISLIDRTNLGLALVAGLQEDLALHIGNRYTVIVMVFFVAYILFEIPSNLILPRAGPANWLAFLGVGFGSVLLGMGFTKHWGTMALCRALLGVLEAGFLPGCTYLITCWHTRFEVGKRLSGFWIMSVILSAFSAIFAYVLALLDGKGGLAGWSWIFIIEGAITIVVCGLGWFIVIDFPTKAGKFLKPAEQAFVIERINNDRGDAEEDGVNARKILKHLKDWKLYFWAFNLMSSTLPGYAYSYFLPIILRNGMGFSRTNSMLLSAPPYLLAAIMAFVSGWLGDKYKTRGPIIAVHQAITAVGMLITVYAKSNAARYFGAFLGIGFLQFCVPGVLTFQANNITSHSKRAVASATCLIGGGVGGIISSVAFMAKESPHYTTGVWTTFGISMTSICMIIIMDLYFWRLNKGVKAGTRLLIYLLPINFGYEVAAIGKLLAVVPFAEHFGHEVNGIYIISAQNQQILNAAGTIGLFVSAFFTGIISDYIGRKRTIIIACVVCSGGVILQYFSTSIMMLFGGKVVATLGFGLGHSLGPVFVAELAPVKMRGVCLALVNTMIVIGQWLNFVAVLGSKHHNNDMAWRIPLITQIVPPALLLIALTIIPESPTWLIIHGRPDEAAKSFRRFNGPSFDVDAAMAVATIAMEKEKAAKKEQEGSSWIECFRGTNGRRTLIIVMVYLSQQTIGVNFISGYLTYYFRLAGVNDPLAIGQAA</sequence>
<feature type="transmembrane region" description="Helical" evidence="7">
    <location>
        <begin position="1655"/>
        <end position="1676"/>
    </location>
</feature>
<evidence type="ECO:0000259" key="8">
    <source>
        <dbReference type="PROSITE" id="PS50850"/>
    </source>
</evidence>
<dbReference type="InterPro" id="IPR005828">
    <property type="entry name" value="MFS_sugar_transport-like"/>
</dbReference>
<keyword evidence="3 7" id="KW-0812">Transmembrane</keyword>
<feature type="domain" description="Major facilitator superfamily (MFS) profile" evidence="8">
    <location>
        <begin position="1300"/>
        <end position="1714"/>
    </location>
</feature>
<feature type="transmembrane region" description="Helical" evidence="7">
    <location>
        <begin position="1853"/>
        <end position="1875"/>
    </location>
</feature>
<feature type="transmembrane region" description="Helical" evidence="7">
    <location>
        <begin position="1722"/>
        <end position="1748"/>
    </location>
</feature>
<feature type="transmembrane region" description="Helical" evidence="7">
    <location>
        <begin position="1572"/>
        <end position="1589"/>
    </location>
</feature>
<dbReference type="FunFam" id="1.20.1250.20:FF:000013">
    <property type="entry name" value="MFS general substrate transporter"/>
    <property type="match status" value="1"/>
</dbReference>
<evidence type="ECO:0000256" key="2">
    <source>
        <dbReference type="ARBA" id="ARBA00022448"/>
    </source>
</evidence>
<feature type="transmembrane region" description="Helical" evidence="7">
    <location>
        <begin position="1825"/>
        <end position="1846"/>
    </location>
</feature>
<comment type="subcellular location">
    <subcellularLocation>
        <location evidence="1">Membrane</location>
        <topology evidence="1">Multi-pass membrane protein</topology>
    </subcellularLocation>
</comment>
<keyword evidence="5 7" id="KW-0472">Membrane</keyword>
<dbReference type="GO" id="GO:0022857">
    <property type="term" value="F:transmembrane transporter activity"/>
    <property type="evidence" value="ECO:0007669"/>
    <property type="project" value="InterPro"/>
</dbReference>
<feature type="transmembrane region" description="Helical" evidence="7">
    <location>
        <begin position="1688"/>
        <end position="1710"/>
    </location>
</feature>
<feature type="domain" description="Major facilitator superfamily (MFS) profile" evidence="8">
    <location>
        <begin position="1720"/>
        <end position="2015"/>
    </location>
</feature>
<feature type="transmembrane region" description="Helical" evidence="7">
    <location>
        <begin position="1596"/>
        <end position="1616"/>
    </location>
</feature>
<dbReference type="InterPro" id="IPR017850">
    <property type="entry name" value="Alkaline_phosphatase_core_sf"/>
</dbReference>
<proteinExistence type="predicted"/>
<feature type="transmembrane region" description="Helical" evidence="7">
    <location>
        <begin position="1622"/>
        <end position="1643"/>
    </location>
</feature>
<evidence type="ECO:0000256" key="1">
    <source>
        <dbReference type="ARBA" id="ARBA00004141"/>
    </source>
</evidence>
<dbReference type="Gene3D" id="1.20.1250.20">
    <property type="entry name" value="MFS general substrate transporter like domains"/>
    <property type="match status" value="3"/>
</dbReference>
<feature type="transmembrane region" description="Helical" evidence="7">
    <location>
        <begin position="1366"/>
        <end position="1385"/>
    </location>
</feature>
<dbReference type="PROSITE" id="PS00216">
    <property type="entry name" value="SUGAR_TRANSPORT_1"/>
    <property type="match status" value="1"/>
</dbReference>
<reference evidence="9 10" key="1">
    <citation type="submission" date="2015-05" db="EMBL/GenBank/DDBJ databases">
        <authorList>
            <person name="Wang D.B."/>
            <person name="Wang M."/>
        </authorList>
    </citation>
    <scope>NUCLEOTIDE SEQUENCE [LARGE SCALE GENOMIC DNA]</scope>
    <source>
        <strain evidence="9">VL1</strain>
    </source>
</reference>
<dbReference type="Pfam" id="PF07690">
    <property type="entry name" value="MFS_1"/>
    <property type="match status" value="1"/>
</dbReference>